<sequence>MRQGIGSAFPRTSPLLFLGFGCFLILVSALSPPSPARSPLAPEIGLSPEGPVKASRSLENPPRSVSINSLVLPWAPFGVSRVLGAFMQVGSSKEAPEEGEEQAESDREAGESSQEDSASEKGGGGKKSGARRASYDDAGEGSQAEGDYEEESASETGRPEGPKASAGAPEGTSGDESLSKATPQEATSSAGILPPAVLPSGPPSASDFLPQLSYADGDELCHSISCSKVASGASPSLPVKGCKKAVKCKGCKEGGAPEAKCLDWKPSRQPEILLRSGTYYGLKRISRSGSLDLAIKWDHENTEIDFSGCLLDVKQATLASRELNETGGKGPTDVGFPNRCVAPLGNVRAFAFHRMAQLTLAIARIPEEGAESHSIPKLSFGLKMNNGTGIARAFSTTAKPVVTPACFQSDQRSSVLTLDGQEAAFVVGWFSVPKHKTFPLYPRNFTIRLFCHSSSDCSLSQLAICARLSCPIASPEVEKEVLAAEEAMQHPVGELPPVVPGTSTLGTSLAGGNAMALQAGTSLLAPQQLLQQQSQGIRQLQFRSRYGFMPYWRAAAPAITVSWGVISLTIAAYLFTVTT</sequence>
<feature type="signal peptide" evidence="3">
    <location>
        <begin position="1"/>
        <end position="29"/>
    </location>
</feature>
<evidence type="ECO:0000256" key="3">
    <source>
        <dbReference type="SAM" id="SignalP"/>
    </source>
</evidence>
<keyword evidence="3" id="KW-0732">Signal</keyword>
<dbReference type="OrthoDB" id="346982at2759"/>
<evidence type="ECO:0000313" key="5">
    <source>
        <dbReference type="RefSeq" id="XP_026191514.1"/>
    </source>
</evidence>
<keyword evidence="4" id="KW-1185">Reference proteome</keyword>
<keyword evidence="2" id="KW-1133">Transmembrane helix</keyword>
<organism evidence="4 5">
    <name type="scientific">Cyclospora cayetanensis</name>
    <dbReference type="NCBI Taxonomy" id="88456"/>
    <lineage>
        <taxon>Eukaryota</taxon>
        <taxon>Sar</taxon>
        <taxon>Alveolata</taxon>
        <taxon>Apicomplexa</taxon>
        <taxon>Conoidasida</taxon>
        <taxon>Coccidia</taxon>
        <taxon>Eucoccidiorida</taxon>
        <taxon>Eimeriorina</taxon>
        <taxon>Eimeriidae</taxon>
        <taxon>Cyclospora</taxon>
    </lineage>
</organism>
<dbReference type="PROSITE" id="PS51257">
    <property type="entry name" value="PROKAR_LIPOPROTEIN"/>
    <property type="match status" value="1"/>
</dbReference>
<evidence type="ECO:0000313" key="4">
    <source>
        <dbReference type="Proteomes" id="UP000515125"/>
    </source>
</evidence>
<dbReference type="AlphaFoldDB" id="A0A6P6RVJ7"/>
<feature type="region of interest" description="Disordered" evidence="1">
    <location>
        <begin position="36"/>
        <end position="62"/>
    </location>
</feature>
<keyword evidence="2" id="KW-0472">Membrane</keyword>
<protein>
    <submittedName>
        <fullName evidence="5">Uncharacterized protein LOC34620882</fullName>
    </submittedName>
</protein>
<dbReference type="Proteomes" id="UP000515125">
    <property type="component" value="Unplaced"/>
</dbReference>
<feature type="chain" id="PRO_5027938823" evidence="3">
    <location>
        <begin position="30"/>
        <end position="579"/>
    </location>
</feature>
<feature type="compositionally biased region" description="Polar residues" evidence="1">
    <location>
        <begin position="174"/>
        <end position="190"/>
    </location>
</feature>
<evidence type="ECO:0000256" key="2">
    <source>
        <dbReference type="SAM" id="Phobius"/>
    </source>
</evidence>
<reference evidence="5" key="1">
    <citation type="submission" date="2025-08" db="UniProtKB">
        <authorList>
            <consortium name="RefSeq"/>
        </authorList>
    </citation>
    <scope>IDENTIFICATION</scope>
</reference>
<name>A0A6P6RVJ7_9EIME</name>
<accession>A0A6P6RVJ7</accession>
<gene>
    <name evidence="5" type="primary">LOC34620882</name>
</gene>
<dbReference type="GeneID" id="34620882"/>
<evidence type="ECO:0000256" key="1">
    <source>
        <dbReference type="SAM" id="MobiDB-lite"/>
    </source>
</evidence>
<dbReference type="RefSeq" id="XP_026191514.1">
    <property type="nucleotide sequence ID" value="XM_026335729.1"/>
</dbReference>
<keyword evidence="2" id="KW-0812">Transmembrane</keyword>
<feature type="region of interest" description="Disordered" evidence="1">
    <location>
        <begin position="91"/>
        <end position="204"/>
    </location>
</feature>
<feature type="transmembrane region" description="Helical" evidence="2">
    <location>
        <begin position="551"/>
        <end position="575"/>
    </location>
</feature>
<proteinExistence type="predicted"/>